<evidence type="ECO:0000256" key="5">
    <source>
        <dbReference type="ARBA" id="ARBA00031395"/>
    </source>
</evidence>
<dbReference type="EMBL" id="MSZX01000005">
    <property type="protein sequence ID" value="OPA77732.1"/>
    <property type="molecule type" value="Genomic_DNA"/>
</dbReference>
<dbReference type="Gene3D" id="3.30.70.1400">
    <property type="entry name" value="Aminomethyltransferase beta-barrel domains"/>
    <property type="match status" value="1"/>
</dbReference>
<comment type="subunit">
    <text evidence="7">The glycine cleavage system is composed of four proteins: P, T, L and H.</text>
</comment>
<dbReference type="InterPro" id="IPR013977">
    <property type="entry name" value="GcvT_C"/>
</dbReference>
<organism evidence="11 12">
    <name type="scientific">Paenibacillus selenitireducens</name>
    <dbReference type="NCBI Taxonomy" id="1324314"/>
    <lineage>
        <taxon>Bacteria</taxon>
        <taxon>Bacillati</taxon>
        <taxon>Bacillota</taxon>
        <taxon>Bacilli</taxon>
        <taxon>Bacillales</taxon>
        <taxon>Paenibacillaceae</taxon>
        <taxon>Paenibacillus</taxon>
    </lineage>
</organism>
<dbReference type="InterPro" id="IPR022903">
    <property type="entry name" value="GcvT_bac"/>
</dbReference>
<proteinExistence type="inferred from homology"/>
<dbReference type="GO" id="GO:0005829">
    <property type="term" value="C:cytosol"/>
    <property type="evidence" value="ECO:0007669"/>
    <property type="project" value="TreeGrafter"/>
</dbReference>
<dbReference type="GO" id="GO:0019464">
    <property type="term" value="P:glycine decarboxylation via glycine cleavage system"/>
    <property type="evidence" value="ECO:0007669"/>
    <property type="project" value="UniProtKB-UniRule"/>
</dbReference>
<feature type="binding site" evidence="8">
    <location>
        <position position="201"/>
    </location>
    <ligand>
        <name>substrate</name>
    </ligand>
</feature>
<dbReference type="SUPFAM" id="SSF101790">
    <property type="entry name" value="Aminomethyltransferase beta-barrel domain"/>
    <property type="match status" value="1"/>
</dbReference>
<dbReference type="Pfam" id="PF01571">
    <property type="entry name" value="GCV_T"/>
    <property type="match status" value="1"/>
</dbReference>
<dbReference type="AlphaFoldDB" id="A0A1T2XD76"/>
<evidence type="ECO:0000313" key="12">
    <source>
        <dbReference type="Proteomes" id="UP000190188"/>
    </source>
</evidence>
<gene>
    <name evidence="7" type="primary">gcvT</name>
    <name evidence="11" type="ORF">BVG16_14945</name>
</gene>
<comment type="caution">
    <text evidence="11">The sequence shown here is derived from an EMBL/GenBank/DDBJ whole genome shotgun (WGS) entry which is preliminary data.</text>
</comment>
<dbReference type="Proteomes" id="UP000190188">
    <property type="component" value="Unassembled WGS sequence"/>
</dbReference>
<name>A0A1T2XD76_9BACL</name>
<dbReference type="FunFam" id="2.40.30.110:FF:000003">
    <property type="entry name" value="Aminomethyltransferase"/>
    <property type="match status" value="1"/>
</dbReference>
<evidence type="ECO:0000256" key="6">
    <source>
        <dbReference type="ARBA" id="ARBA00047665"/>
    </source>
</evidence>
<evidence type="ECO:0000313" key="11">
    <source>
        <dbReference type="EMBL" id="OPA77732.1"/>
    </source>
</evidence>
<dbReference type="NCBIfam" id="TIGR00528">
    <property type="entry name" value="gcvT"/>
    <property type="match status" value="1"/>
</dbReference>
<evidence type="ECO:0000256" key="4">
    <source>
        <dbReference type="ARBA" id="ARBA00022679"/>
    </source>
</evidence>
<feature type="domain" description="GCVT N-terminal" evidence="9">
    <location>
        <begin position="18"/>
        <end position="268"/>
    </location>
</feature>
<dbReference type="EC" id="2.1.2.10" evidence="2 7"/>
<comment type="catalytic activity">
    <reaction evidence="6 7">
        <text>N(6)-[(R)-S(8)-aminomethyldihydrolipoyl]-L-lysyl-[protein] + (6S)-5,6,7,8-tetrahydrofolate = N(6)-[(R)-dihydrolipoyl]-L-lysyl-[protein] + (6R)-5,10-methylene-5,6,7,8-tetrahydrofolate + NH4(+)</text>
        <dbReference type="Rhea" id="RHEA:16945"/>
        <dbReference type="Rhea" id="RHEA-COMP:10475"/>
        <dbReference type="Rhea" id="RHEA-COMP:10492"/>
        <dbReference type="ChEBI" id="CHEBI:15636"/>
        <dbReference type="ChEBI" id="CHEBI:28938"/>
        <dbReference type="ChEBI" id="CHEBI:57453"/>
        <dbReference type="ChEBI" id="CHEBI:83100"/>
        <dbReference type="ChEBI" id="CHEBI:83143"/>
        <dbReference type="EC" id="2.1.2.10"/>
    </reaction>
</comment>
<dbReference type="InterPro" id="IPR029043">
    <property type="entry name" value="GcvT/YgfZ_C"/>
</dbReference>
<dbReference type="InterPro" id="IPR006222">
    <property type="entry name" value="GCVT_N"/>
</dbReference>
<feature type="domain" description="Aminomethyltransferase C-terminal" evidence="10">
    <location>
        <begin position="287"/>
        <end position="365"/>
    </location>
</feature>
<dbReference type="Gene3D" id="3.30.1360.120">
    <property type="entry name" value="Probable tRNA modification gtpase trme, domain 1"/>
    <property type="match status" value="1"/>
</dbReference>
<evidence type="ECO:0000256" key="3">
    <source>
        <dbReference type="ARBA" id="ARBA00022576"/>
    </source>
</evidence>
<dbReference type="PANTHER" id="PTHR43757">
    <property type="entry name" value="AMINOMETHYLTRANSFERASE"/>
    <property type="match status" value="1"/>
</dbReference>
<dbReference type="InterPro" id="IPR006223">
    <property type="entry name" value="GcvT"/>
</dbReference>
<dbReference type="RefSeq" id="WP_078499476.1">
    <property type="nucleotide sequence ID" value="NZ_MSZX01000005.1"/>
</dbReference>
<dbReference type="STRING" id="1324314.BVG16_14945"/>
<dbReference type="SUPFAM" id="SSF103025">
    <property type="entry name" value="Folate-binding domain"/>
    <property type="match status" value="1"/>
</dbReference>
<dbReference type="InterPro" id="IPR028896">
    <property type="entry name" value="GcvT/YgfZ/DmdA"/>
</dbReference>
<comment type="function">
    <text evidence="7">The glycine cleavage system catalyzes the degradation of glycine.</text>
</comment>
<dbReference type="PIRSF" id="PIRSF006487">
    <property type="entry name" value="GcvT"/>
    <property type="match status" value="1"/>
</dbReference>
<accession>A0A1T2XD76</accession>
<dbReference type="FunFam" id="4.10.1250.10:FF:000001">
    <property type="entry name" value="Aminomethyltransferase"/>
    <property type="match status" value="1"/>
</dbReference>
<dbReference type="HAMAP" id="MF_00259">
    <property type="entry name" value="GcvT"/>
    <property type="match status" value="1"/>
</dbReference>
<keyword evidence="3 7" id="KW-0032">Aminotransferase</keyword>
<dbReference type="Gene3D" id="2.40.30.110">
    <property type="entry name" value="Aminomethyltransferase beta-barrel domains"/>
    <property type="match status" value="1"/>
</dbReference>
<dbReference type="PANTHER" id="PTHR43757:SF2">
    <property type="entry name" value="AMINOMETHYLTRANSFERASE, MITOCHONDRIAL"/>
    <property type="match status" value="1"/>
</dbReference>
<dbReference type="FunFam" id="3.30.70.1400:FF:000001">
    <property type="entry name" value="Aminomethyltransferase"/>
    <property type="match status" value="1"/>
</dbReference>
<reference evidence="11 12" key="1">
    <citation type="submission" date="2017-01" db="EMBL/GenBank/DDBJ databases">
        <title>Genome analysis of Paenibacillus selenitrireducens ES3-24.</title>
        <authorList>
            <person name="Xu D."/>
            <person name="Yao R."/>
            <person name="Zheng S."/>
        </authorList>
    </citation>
    <scope>NUCLEOTIDE SEQUENCE [LARGE SCALE GENOMIC DNA]</scope>
    <source>
        <strain evidence="11 12">ES3-24</strain>
    </source>
</reference>
<evidence type="ECO:0000259" key="10">
    <source>
        <dbReference type="Pfam" id="PF08669"/>
    </source>
</evidence>
<dbReference type="NCBIfam" id="NF001567">
    <property type="entry name" value="PRK00389.1"/>
    <property type="match status" value="1"/>
</dbReference>
<keyword evidence="4 7" id="KW-0808">Transferase</keyword>
<comment type="similarity">
    <text evidence="1 7">Belongs to the GcvT family.</text>
</comment>
<sequence>MTALRRTPIYPHYAIYPEARCIDFGGWELPVQFIGIQKEHDAVRQRAGLFDVSHMGELIVRGRDAASFLQRMTTNDVERLRSGHAQYTLLCNPDGGVVEDLLIYQLDQDEYMLVVNAANIEKDMHWLLAHVMDHEAVFVTNRSEQIALLALQGPLAEHILQQVTQVSLQNLLPFQFITGASVCGVAALISRTGYTGEDGFELYVQAEDAAQVWLDLLSIGEPLGLIPAGLGARDTLRFEARLPLYGHELSEEITPLEAGLGMFVKLNKGEFIGRDALIQQKSSGLPRKLVGLELIDRGIPRAHYPVYAQGELIGEVTTGTQSPTWKRNLGLALVNAKYSVLDTKIEVEIRGRLLQAKIVPTPFYKRNLT</sequence>
<evidence type="ECO:0000259" key="9">
    <source>
        <dbReference type="Pfam" id="PF01571"/>
    </source>
</evidence>
<dbReference type="OrthoDB" id="9774591at2"/>
<dbReference type="Gene3D" id="4.10.1250.10">
    <property type="entry name" value="Aminomethyltransferase fragment"/>
    <property type="match status" value="1"/>
</dbReference>
<evidence type="ECO:0000256" key="1">
    <source>
        <dbReference type="ARBA" id="ARBA00008609"/>
    </source>
</evidence>
<protein>
    <recommendedName>
        <fullName evidence="2 7">Aminomethyltransferase</fullName>
        <ecNumber evidence="2 7">2.1.2.10</ecNumber>
    </recommendedName>
    <alternativeName>
        <fullName evidence="5 7">Glycine cleavage system T protein</fullName>
    </alternativeName>
</protein>
<dbReference type="GO" id="GO:0004047">
    <property type="term" value="F:aminomethyltransferase activity"/>
    <property type="evidence" value="ECO:0007669"/>
    <property type="project" value="UniProtKB-UniRule"/>
</dbReference>
<evidence type="ECO:0000256" key="8">
    <source>
        <dbReference type="PIRSR" id="PIRSR006487-1"/>
    </source>
</evidence>
<evidence type="ECO:0000256" key="2">
    <source>
        <dbReference type="ARBA" id="ARBA00012616"/>
    </source>
</evidence>
<dbReference type="InterPro" id="IPR027266">
    <property type="entry name" value="TrmE/GcvT-like"/>
</dbReference>
<dbReference type="GO" id="GO:0005960">
    <property type="term" value="C:glycine cleavage complex"/>
    <property type="evidence" value="ECO:0007669"/>
    <property type="project" value="InterPro"/>
</dbReference>
<dbReference type="GO" id="GO:0008483">
    <property type="term" value="F:transaminase activity"/>
    <property type="evidence" value="ECO:0007669"/>
    <property type="project" value="UniProtKB-KW"/>
</dbReference>
<evidence type="ECO:0000256" key="7">
    <source>
        <dbReference type="HAMAP-Rule" id="MF_00259"/>
    </source>
</evidence>
<dbReference type="Pfam" id="PF08669">
    <property type="entry name" value="GCV_T_C"/>
    <property type="match status" value="1"/>
</dbReference>
<keyword evidence="12" id="KW-1185">Reference proteome</keyword>